<gene>
    <name evidence="2" type="ORF">S01H4_29485</name>
</gene>
<evidence type="ECO:0000256" key="1">
    <source>
        <dbReference type="SAM" id="Phobius"/>
    </source>
</evidence>
<dbReference type="AlphaFoldDB" id="X1C895"/>
<keyword evidence="1" id="KW-0812">Transmembrane</keyword>
<feature type="transmembrane region" description="Helical" evidence="1">
    <location>
        <begin position="7"/>
        <end position="26"/>
    </location>
</feature>
<reference evidence="2" key="1">
    <citation type="journal article" date="2014" name="Front. Microbiol.">
        <title>High frequency of phylogenetically diverse reductive dehalogenase-homologous genes in deep subseafloor sedimentary metagenomes.</title>
        <authorList>
            <person name="Kawai M."/>
            <person name="Futagami T."/>
            <person name="Toyoda A."/>
            <person name="Takaki Y."/>
            <person name="Nishi S."/>
            <person name="Hori S."/>
            <person name="Arai W."/>
            <person name="Tsubouchi T."/>
            <person name="Morono Y."/>
            <person name="Uchiyama I."/>
            <person name="Ito T."/>
            <person name="Fujiyama A."/>
            <person name="Inagaki F."/>
            <person name="Takami H."/>
        </authorList>
    </citation>
    <scope>NUCLEOTIDE SEQUENCE</scope>
    <source>
        <strain evidence="2">Expedition CK06-06</strain>
    </source>
</reference>
<comment type="caution">
    <text evidence="2">The sequence shown here is derived from an EMBL/GenBank/DDBJ whole genome shotgun (WGS) entry which is preliminary data.</text>
</comment>
<evidence type="ECO:0000313" key="2">
    <source>
        <dbReference type="EMBL" id="GAG80636.1"/>
    </source>
</evidence>
<keyword evidence="1" id="KW-1133">Transmembrane helix</keyword>
<feature type="transmembrane region" description="Helical" evidence="1">
    <location>
        <begin position="32"/>
        <end position="50"/>
    </location>
</feature>
<keyword evidence="1" id="KW-0472">Membrane</keyword>
<dbReference type="EMBL" id="BART01015140">
    <property type="protein sequence ID" value="GAG80636.1"/>
    <property type="molecule type" value="Genomic_DNA"/>
</dbReference>
<protein>
    <submittedName>
        <fullName evidence="2">Uncharacterized protein</fullName>
    </submittedName>
</protein>
<accession>X1C895</accession>
<organism evidence="2">
    <name type="scientific">marine sediment metagenome</name>
    <dbReference type="NCBI Taxonomy" id="412755"/>
    <lineage>
        <taxon>unclassified sequences</taxon>
        <taxon>metagenomes</taxon>
        <taxon>ecological metagenomes</taxon>
    </lineage>
</organism>
<sequence length="73" mass="8380">MKQRLAVVKYFKPSIVLTVLAILATLFAHPHIIVPIVLVTGAVIMAWQNYRILRVRNKLQEQEQEVDEIQAVD</sequence>
<proteinExistence type="predicted"/>
<name>X1C895_9ZZZZ</name>